<sequence length="111" mass="12644">MLSADESSEHSSTGHSFSTARQRLQQHPSLHYHLMPIPIKGQLPSVKPFRENIGKFQDLKTPREAPSLFKKNSSEKMNPFAKIIKKSSWKSSRELKCSQRLIQKVEPCLVG</sequence>
<reference evidence="1 2" key="1">
    <citation type="journal article" date="2024" name="G3 (Bethesda)">
        <title>Genome assembly of Hibiscus sabdariffa L. provides insights into metabolisms of medicinal natural products.</title>
        <authorList>
            <person name="Kim T."/>
        </authorList>
    </citation>
    <scope>NUCLEOTIDE SEQUENCE [LARGE SCALE GENOMIC DNA]</scope>
    <source>
        <strain evidence="1">TK-2024</strain>
        <tissue evidence="1">Old leaves</tissue>
    </source>
</reference>
<gene>
    <name evidence="1" type="ORF">V6N11_025350</name>
</gene>
<evidence type="ECO:0000313" key="1">
    <source>
        <dbReference type="EMBL" id="KAK8488836.1"/>
    </source>
</evidence>
<proteinExistence type="predicted"/>
<dbReference type="Proteomes" id="UP001396334">
    <property type="component" value="Unassembled WGS sequence"/>
</dbReference>
<comment type="caution">
    <text evidence="1">The sequence shown here is derived from an EMBL/GenBank/DDBJ whole genome shotgun (WGS) entry which is preliminary data.</text>
</comment>
<evidence type="ECO:0000313" key="2">
    <source>
        <dbReference type="Proteomes" id="UP001396334"/>
    </source>
</evidence>
<name>A0ABR2A755_9ROSI</name>
<accession>A0ABR2A755</accession>
<keyword evidence="2" id="KW-1185">Reference proteome</keyword>
<dbReference type="EMBL" id="JBBPBN010000336">
    <property type="protein sequence ID" value="KAK8488836.1"/>
    <property type="molecule type" value="Genomic_DNA"/>
</dbReference>
<organism evidence="1 2">
    <name type="scientific">Hibiscus sabdariffa</name>
    <name type="common">roselle</name>
    <dbReference type="NCBI Taxonomy" id="183260"/>
    <lineage>
        <taxon>Eukaryota</taxon>
        <taxon>Viridiplantae</taxon>
        <taxon>Streptophyta</taxon>
        <taxon>Embryophyta</taxon>
        <taxon>Tracheophyta</taxon>
        <taxon>Spermatophyta</taxon>
        <taxon>Magnoliopsida</taxon>
        <taxon>eudicotyledons</taxon>
        <taxon>Gunneridae</taxon>
        <taxon>Pentapetalae</taxon>
        <taxon>rosids</taxon>
        <taxon>malvids</taxon>
        <taxon>Malvales</taxon>
        <taxon>Malvaceae</taxon>
        <taxon>Malvoideae</taxon>
        <taxon>Hibiscus</taxon>
    </lineage>
</organism>
<protein>
    <submittedName>
        <fullName evidence="1">Uncharacterized protein</fullName>
    </submittedName>
</protein>